<gene>
    <name evidence="9" type="primary">uraD</name>
    <name evidence="9" type="ORF">GCM10010468_51620</name>
</gene>
<keyword evidence="6" id="KW-0456">Lyase</keyword>
<dbReference type="NCBIfam" id="TIGR03180">
    <property type="entry name" value="UraD_2"/>
    <property type="match status" value="1"/>
</dbReference>
<dbReference type="EMBL" id="BAAAUV010000014">
    <property type="protein sequence ID" value="GAA3224533.1"/>
    <property type="molecule type" value="Genomic_DNA"/>
</dbReference>
<accession>A0ABP6QEL5</accession>
<evidence type="ECO:0000256" key="6">
    <source>
        <dbReference type="ARBA" id="ARBA00023239"/>
    </source>
</evidence>
<dbReference type="Proteomes" id="UP001501237">
    <property type="component" value="Unassembled WGS sequence"/>
</dbReference>
<dbReference type="SUPFAM" id="SSF158694">
    <property type="entry name" value="UraD-Like"/>
    <property type="match status" value="1"/>
</dbReference>
<keyword evidence="4" id="KW-0659">Purine metabolism</keyword>
<comment type="caution">
    <text evidence="9">The sequence shown here is derived from an EMBL/GenBank/DDBJ whole genome shotgun (WGS) entry which is preliminary data.</text>
</comment>
<evidence type="ECO:0000256" key="4">
    <source>
        <dbReference type="ARBA" id="ARBA00022631"/>
    </source>
</evidence>
<dbReference type="EC" id="4.1.1.97" evidence="3"/>
<keyword evidence="5" id="KW-0210">Decarboxylase</keyword>
<evidence type="ECO:0000256" key="5">
    <source>
        <dbReference type="ARBA" id="ARBA00022793"/>
    </source>
</evidence>
<evidence type="ECO:0000313" key="9">
    <source>
        <dbReference type="EMBL" id="GAA3224533.1"/>
    </source>
</evidence>
<proteinExistence type="predicted"/>
<evidence type="ECO:0000256" key="2">
    <source>
        <dbReference type="ARBA" id="ARBA00004754"/>
    </source>
</evidence>
<reference evidence="10" key="1">
    <citation type="journal article" date="2019" name="Int. J. Syst. Evol. Microbiol.">
        <title>The Global Catalogue of Microorganisms (GCM) 10K type strain sequencing project: providing services to taxonomists for standard genome sequencing and annotation.</title>
        <authorList>
            <consortium name="The Broad Institute Genomics Platform"/>
            <consortium name="The Broad Institute Genome Sequencing Center for Infectious Disease"/>
            <person name="Wu L."/>
            <person name="Ma J."/>
        </authorList>
    </citation>
    <scope>NUCLEOTIDE SEQUENCE [LARGE SCALE GENOMIC DNA]</scope>
    <source>
        <strain evidence="10">JCM 9377</strain>
    </source>
</reference>
<dbReference type="PANTHER" id="PTHR43466">
    <property type="entry name" value="2-OXO-4-HYDROXY-4-CARBOXY-5-UREIDOIMIDAZOLINE DECARBOXYLASE-RELATED"/>
    <property type="match status" value="1"/>
</dbReference>
<feature type="domain" description="Oxo-4-hydroxy-4-carboxy-5-ureidoimidazoline decarboxylase" evidence="8">
    <location>
        <begin position="8"/>
        <end position="156"/>
    </location>
</feature>
<organism evidence="9 10">
    <name type="scientific">Actinocorallia longicatena</name>
    <dbReference type="NCBI Taxonomy" id="111803"/>
    <lineage>
        <taxon>Bacteria</taxon>
        <taxon>Bacillati</taxon>
        <taxon>Actinomycetota</taxon>
        <taxon>Actinomycetes</taxon>
        <taxon>Streptosporangiales</taxon>
        <taxon>Thermomonosporaceae</taxon>
        <taxon>Actinocorallia</taxon>
    </lineage>
</organism>
<protein>
    <recommendedName>
        <fullName evidence="3">2-oxo-4-hydroxy-4-carboxy-5-ureidoimidazoline decarboxylase</fullName>
        <ecNumber evidence="3">4.1.1.97</ecNumber>
    </recommendedName>
</protein>
<dbReference type="InterPro" id="IPR017595">
    <property type="entry name" value="OHCU_decarboxylase-2"/>
</dbReference>
<comment type="catalytic activity">
    <reaction evidence="1">
        <text>5-hydroxy-2-oxo-4-ureido-2,5-dihydro-1H-imidazole-5-carboxylate + H(+) = (S)-allantoin + CO2</text>
        <dbReference type="Rhea" id="RHEA:26301"/>
        <dbReference type="ChEBI" id="CHEBI:15378"/>
        <dbReference type="ChEBI" id="CHEBI:15678"/>
        <dbReference type="ChEBI" id="CHEBI:16526"/>
        <dbReference type="ChEBI" id="CHEBI:58639"/>
        <dbReference type="EC" id="4.1.1.97"/>
    </reaction>
</comment>
<evidence type="ECO:0000259" key="8">
    <source>
        <dbReference type="Pfam" id="PF09349"/>
    </source>
</evidence>
<feature type="region of interest" description="Disordered" evidence="7">
    <location>
        <begin position="66"/>
        <end position="89"/>
    </location>
</feature>
<evidence type="ECO:0000256" key="3">
    <source>
        <dbReference type="ARBA" id="ARBA00012257"/>
    </source>
</evidence>
<dbReference type="InterPro" id="IPR036778">
    <property type="entry name" value="OHCU_decarboxylase_sf"/>
</dbReference>
<dbReference type="PANTHER" id="PTHR43466:SF1">
    <property type="entry name" value="2-OXO-4-HYDROXY-4-CARBOXY-5-UREIDOIMIDAZOLINE DECARBOXYLASE-RELATED"/>
    <property type="match status" value="1"/>
</dbReference>
<evidence type="ECO:0000313" key="10">
    <source>
        <dbReference type="Proteomes" id="UP001501237"/>
    </source>
</evidence>
<evidence type="ECO:0000256" key="1">
    <source>
        <dbReference type="ARBA" id="ARBA00001163"/>
    </source>
</evidence>
<dbReference type="NCBIfam" id="NF010372">
    <property type="entry name" value="PRK13798.1"/>
    <property type="match status" value="1"/>
</dbReference>
<comment type="pathway">
    <text evidence="2">Purine metabolism; urate degradation; (S)-allantoin from urate: step 3/3.</text>
</comment>
<name>A0ABP6QEL5_9ACTN</name>
<dbReference type="InterPro" id="IPR018020">
    <property type="entry name" value="OHCU_decarboxylase"/>
</dbReference>
<dbReference type="Gene3D" id="1.10.3330.10">
    <property type="entry name" value="Oxo-4-hydroxy-4-carboxy-5-ureidoimidazoline decarboxylase"/>
    <property type="match status" value="1"/>
</dbReference>
<evidence type="ECO:0000256" key="7">
    <source>
        <dbReference type="SAM" id="MobiDB-lite"/>
    </source>
</evidence>
<keyword evidence="10" id="KW-1185">Reference proteome</keyword>
<dbReference type="RefSeq" id="WP_344832975.1">
    <property type="nucleotide sequence ID" value="NZ_BAAAUV010000014.1"/>
</dbReference>
<dbReference type="Pfam" id="PF09349">
    <property type="entry name" value="OHCU_decarbox"/>
    <property type="match status" value="1"/>
</dbReference>
<sequence length="162" mass="17411">MRLEEFDALTAAAARDALLACCASPQWAERVAAGRPYSDYSALEEAAADAVGALPWPQIETALSAHPRIGERAGGTSREAVWSRGEQSGAADGDRAAFVEANKAYEDRFGHVFLIRATGRTAEEMLSAARERLGNPEEAEREIVRAELAAITRLRIGKLVTA</sequence>